<dbReference type="GO" id="GO:0006707">
    <property type="term" value="P:cholesterol catabolic process"/>
    <property type="evidence" value="ECO:0007669"/>
    <property type="project" value="TreeGrafter"/>
</dbReference>
<dbReference type="GO" id="GO:0008395">
    <property type="term" value="F:steroid hydroxylase activity"/>
    <property type="evidence" value="ECO:0007669"/>
    <property type="project" value="TreeGrafter"/>
</dbReference>
<dbReference type="PRINTS" id="PR00359">
    <property type="entry name" value="BP450"/>
</dbReference>
<dbReference type="AlphaFoldDB" id="A0A2K4YFH3"/>
<dbReference type="RefSeq" id="WP_096289676.1">
    <property type="nucleotide sequence ID" value="NZ_FXEG02000005.1"/>
</dbReference>
<keyword evidence="7 8" id="KW-0503">Monooxygenase</keyword>
<dbReference type="Proteomes" id="UP000236318">
    <property type="component" value="Unassembled WGS sequence"/>
</dbReference>
<dbReference type="InterPro" id="IPR001128">
    <property type="entry name" value="Cyt_P450"/>
</dbReference>
<accession>A0A2K4YFH3</accession>
<evidence type="ECO:0000256" key="4">
    <source>
        <dbReference type="ARBA" id="ARBA00022723"/>
    </source>
</evidence>
<proteinExistence type="inferred from homology"/>
<reference evidence="9" key="1">
    <citation type="submission" date="2018-01" db="EMBL/GenBank/DDBJ databases">
        <authorList>
            <consortium name="Urmite Genomes"/>
        </authorList>
    </citation>
    <scope>NUCLEOTIDE SEQUENCE [LARGE SCALE GENOMIC DNA]</scope>
    <source>
        <strain evidence="9">AFP003</strain>
    </source>
</reference>
<dbReference type="CDD" id="cd11033">
    <property type="entry name" value="CYP142-like"/>
    <property type="match status" value="1"/>
</dbReference>
<evidence type="ECO:0000256" key="8">
    <source>
        <dbReference type="RuleBase" id="RU000461"/>
    </source>
</evidence>
<dbReference type="PROSITE" id="PS00086">
    <property type="entry name" value="CYTOCHROME_P450"/>
    <property type="match status" value="1"/>
</dbReference>
<dbReference type="EMBL" id="FXEG02000005">
    <property type="protein sequence ID" value="SOX55514.1"/>
    <property type="molecule type" value="Genomic_DNA"/>
</dbReference>
<dbReference type="PANTHER" id="PTHR46696:SF4">
    <property type="entry name" value="BIOTIN BIOSYNTHESIS CYTOCHROME P450"/>
    <property type="match status" value="1"/>
</dbReference>
<evidence type="ECO:0000256" key="3">
    <source>
        <dbReference type="ARBA" id="ARBA00022617"/>
    </source>
</evidence>
<comment type="cofactor">
    <cofactor evidence="1">
        <name>heme</name>
        <dbReference type="ChEBI" id="CHEBI:30413"/>
    </cofactor>
</comment>
<dbReference type="SUPFAM" id="SSF48264">
    <property type="entry name" value="Cytochrome P450"/>
    <property type="match status" value="1"/>
</dbReference>
<gene>
    <name evidence="9" type="ORF">MAAFP003_4206</name>
</gene>
<evidence type="ECO:0000256" key="1">
    <source>
        <dbReference type="ARBA" id="ARBA00001971"/>
    </source>
</evidence>
<keyword evidence="4 8" id="KW-0479">Metal-binding</keyword>
<evidence type="ECO:0000256" key="2">
    <source>
        <dbReference type="ARBA" id="ARBA00010617"/>
    </source>
</evidence>
<evidence type="ECO:0000256" key="5">
    <source>
        <dbReference type="ARBA" id="ARBA00023002"/>
    </source>
</evidence>
<dbReference type="InterPro" id="IPR002397">
    <property type="entry name" value="Cyt_P450_B"/>
</dbReference>
<evidence type="ECO:0000256" key="6">
    <source>
        <dbReference type="ARBA" id="ARBA00023004"/>
    </source>
</evidence>
<dbReference type="InterPro" id="IPR036396">
    <property type="entry name" value="Cyt_P450_sf"/>
</dbReference>
<dbReference type="GO" id="GO:0020037">
    <property type="term" value="F:heme binding"/>
    <property type="evidence" value="ECO:0007669"/>
    <property type="project" value="InterPro"/>
</dbReference>
<dbReference type="PANTHER" id="PTHR46696">
    <property type="entry name" value="P450, PUTATIVE (EUROFUNG)-RELATED"/>
    <property type="match status" value="1"/>
</dbReference>
<keyword evidence="10" id="KW-1185">Reference proteome</keyword>
<dbReference type="OrthoDB" id="4133219at2"/>
<evidence type="ECO:0000256" key="7">
    <source>
        <dbReference type="ARBA" id="ARBA00023033"/>
    </source>
</evidence>
<keyword evidence="5 8" id="KW-0560">Oxidoreductase</keyword>
<evidence type="ECO:0000313" key="10">
    <source>
        <dbReference type="Proteomes" id="UP000236318"/>
    </source>
</evidence>
<keyword evidence="6 8" id="KW-0408">Iron</keyword>
<dbReference type="GO" id="GO:0036199">
    <property type="term" value="F:cholest-4-en-3-one 26-monooxygenase activity"/>
    <property type="evidence" value="ECO:0007669"/>
    <property type="project" value="TreeGrafter"/>
</dbReference>
<organism evidence="9 10">
    <name type="scientific">Mycobacterium ahvazicum</name>
    <dbReference type="NCBI Taxonomy" id="1964395"/>
    <lineage>
        <taxon>Bacteria</taxon>
        <taxon>Bacillati</taxon>
        <taxon>Actinomycetota</taxon>
        <taxon>Actinomycetes</taxon>
        <taxon>Mycobacteriales</taxon>
        <taxon>Mycobacteriaceae</taxon>
        <taxon>Mycobacterium</taxon>
        <taxon>Mycobacterium simiae complex</taxon>
    </lineage>
</organism>
<dbReference type="Gene3D" id="1.10.630.10">
    <property type="entry name" value="Cytochrome P450"/>
    <property type="match status" value="1"/>
</dbReference>
<evidence type="ECO:0000313" key="9">
    <source>
        <dbReference type="EMBL" id="SOX55514.1"/>
    </source>
</evidence>
<dbReference type="GO" id="GO:0005506">
    <property type="term" value="F:iron ion binding"/>
    <property type="evidence" value="ECO:0007669"/>
    <property type="project" value="InterPro"/>
</dbReference>
<comment type="similarity">
    <text evidence="2 8">Belongs to the cytochrome P450 family.</text>
</comment>
<dbReference type="InterPro" id="IPR017972">
    <property type="entry name" value="Cyt_P450_CS"/>
</dbReference>
<dbReference type="FunFam" id="1.10.630.10:FF:000018">
    <property type="entry name" value="Cytochrome P450 monooxygenase"/>
    <property type="match status" value="1"/>
</dbReference>
<sequence>MQSSFPLHSPDFYAGDPYPGYRELRATAPVCWNEVAGFWALLRYDDVRFVSTNPALFTSTRGINIPTPGLPNPVQESSLIFTDPPRHRQLRKLINAGFTRRQGALLEPAIREIVGGMLDGIEPDSVHDFIETIAAALPARVIAELLGVPRDDREQFQAWTDAVIATAGTSPELDGLETAGRLYHCIRQLVAASRTAGGDDVLSVLAGARADGVGLSDDELLDFSFLLLASGIETTRSLLALGTLALVAHPDQRRLLVEDPAKIAGGVEEMLRWTSPVTHMARTATTEVEIRGQRVAEGELVVMLYGSANRDEDVFGSTAEEFRVTRNPNPHIAFGSGEHACVGAQLARLTATVFFGELLGRFPDMELAGEVDRMPATMLPLVTRMPVRFGG</sequence>
<comment type="caution">
    <text evidence="9">The sequence shown here is derived from an EMBL/GenBank/DDBJ whole genome shotgun (WGS) entry which is preliminary data.</text>
</comment>
<name>A0A2K4YFH3_9MYCO</name>
<protein>
    <submittedName>
        <fullName evidence="9">Cytochrome P450</fullName>
    </submittedName>
</protein>
<keyword evidence="3 8" id="KW-0349">Heme</keyword>
<dbReference type="Pfam" id="PF00067">
    <property type="entry name" value="p450"/>
    <property type="match status" value="1"/>
</dbReference>